<reference evidence="6" key="1">
    <citation type="submission" date="2021-01" db="EMBL/GenBank/DDBJ databases">
        <authorList>
            <person name="Li R."/>
            <person name="Bekaert M."/>
        </authorList>
    </citation>
    <scope>NUCLEOTIDE SEQUENCE</scope>
    <source>
        <strain evidence="6">Farmed</strain>
    </source>
</reference>
<keyword evidence="7" id="KW-1185">Reference proteome</keyword>
<evidence type="ECO:0000256" key="3">
    <source>
        <dbReference type="ARBA" id="ARBA00022801"/>
    </source>
</evidence>
<dbReference type="SUPFAM" id="SSF52540">
    <property type="entry name" value="P-loop containing nucleoside triphosphate hydrolases"/>
    <property type="match status" value="1"/>
</dbReference>
<evidence type="ECO:0000256" key="2">
    <source>
        <dbReference type="ARBA" id="ARBA00011984"/>
    </source>
</evidence>
<dbReference type="PROSITE" id="PS51419">
    <property type="entry name" value="RAB"/>
    <property type="match status" value="1"/>
</dbReference>
<gene>
    <name evidence="6" type="ORF">SPHA_71276</name>
</gene>
<dbReference type="AlphaFoldDB" id="A0A812EA58"/>
<evidence type="ECO:0000256" key="1">
    <source>
        <dbReference type="ARBA" id="ARBA00008344"/>
    </source>
</evidence>
<feature type="domain" description="C2H2-type" evidence="5">
    <location>
        <begin position="129"/>
        <end position="149"/>
    </location>
</feature>
<evidence type="ECO:0000313" key="6">
    <source>
        <dbReference type="EMBL" id="CAE1321158.1"/>
    </source>
</evidence>
<dbReference type="InterPro" id="IPR051065">
    <property type="entry name" value="Ras-related_GTPase"/>
</dbReference>
<accession>A0A812EA58</accession>
<dbReference type="Pfam" id="PF00071">
    <property type="entry name" value="Ras"/>
    <property type="match status" value="1"/>
</dbReference>
<dbReference type="SMART" id="SM00173">
    <property type="entry name" value="RAS"/>
    <property type="match status" value="1"/>
</dbReference>
<evidence type="ECO:0000259" key="5">
    <source>
        <dbReference type="PROSITE" id="PS00028"/>
    </source>
</evidence>
<organism evidence="6 7">
    <name type="scientific">Acanthosepion pharaonis</name>
    <name type="common">Pharaoh cuttlefish</name>
    <name type="synonym">Sepia pharaonis</name>
    <dbReference type="NCBI Taxonomy" id="158019"/>
    <lineage>
        <taxon>Eukaryota</taxon>
        <taxon>Metazoa</taxon>
        <taxon>Spiralia</taxon>
        <taxon>Lophotrochozoa</taxon>
        <taxon>Mollusca</taxon>
        <taxon>Cephalopoda</taxon>
        <taxon>Coleoidea</taxon>
        <taxon>Decapodiformes</taxon>
        <taxon>Sepiida</taxon>
        <taxon>Sepiina</taxon>
        <taxon>Sepiidae</taxon>
        <taxon>Acanthosepion</taxon>
    </lineage>
</organism>
<evidence type="ECO:0000313" key="7">
    <source>
        <dbReference type="Proteomes" id="UP000597762"/>
    </source>
</evidence>
<dbReference type="PROSITE" id="PS51421">
    <property type="entry name" value="RAS"/>
    <property type="match status" value="1"/>
</dbReference>
<keyword evidence="3" id="KW-0378">Hydrolase</keyword>
<name>A0A812EA58_ACAPH</name>
<dbReference type="PROSITE" id="PS00028">
    <property type="entry name" value="ZINC_FINGER_C2H2_1"/>
    <property type="match status" value="1"/>
</dbReference>
<dbReference type="OrthoDB" id="18798at2759"/>
<sequence length="163" mass="18826">MLVYSVTSRTSFDILLEIRRKIEDVKKVAHVPVIVVGNKADMAHVRQVTQDQGRLLAIDFGCPFMERSLVCCNIDLTQLESCARDRVGWRSICVAGVTHFVEERRGALEVRRRQRHLQPANSAPGMFTCHLCSRTCRSRIELLSHLTAHRRWTEMDGQRRRQQ</sequence>
<dbReference type="GO" id="GO:0003925">
    <property type="term" value="F:G protein activity"/>
    <property type="evidence" value="ECO:0007669"/>
    <property type="project" value="UniProtKB-EC"/>
</dbReference>
<comment type="caution">
    <text evidence="6">The sequence shown here is derived from an EMBL/GenBank/DDBJ whole genome shotgun (WGS) entry which is preliminary data.</text>
</comment>
<dbReference type="GO" id="GO:0005525">
    <property type="term" value="F:GTP binding"/>
    <property type="evidence" value="ECO:0007669"/>
    <property type="project" value="InterPro"/>
</dbReference>
<dbReference type="Gene3D" id="3.40.50.300">
    <property type="entry name" value="P-loop containing nucleotide triphosphate hydrolases"/>
    <property type="match status" value="1"/>
</dbReference>
<evidence type="ECO:0000256" key="4">
    <source>
        <dbReference type="ARBA" id="ARBA00048098"/>
    </source>
</evidence>
<dbReference type="InterPro" id="IPR001806">
    <property type="entry name" value="Small_GTPase"/>
</dbReference>
<comment type="similarity">
    <text evidence="1">Belongs to the small GTPase superfamily. Ras family.</text>
</comment>
<dbReference type="EC" id="3.6.5.2" evidence="2"/>
<comment type="catalytic activity">
    <reaction evidence="4">
        <text>GTP + H2O = GDP + phosphate + H(+)</text>
        <dbReference type="Rhea" id="RHEA:19669"/>
        <dbReference type="ChEBI" id="CHEBI:15377"/>
        <dbReference type="ChEBI" id="CHEBI:15378"/>
        <dbReference type="ChEBI" id="CHEBI:37565"/>
        <dbReference type="ChEBI" id="CHEBI:43474"/>
        <dbReference type="ChEBI" id="CHEBI:58189"/>
        <dbReference type="EC" id="3.6.5.2"/>
    </reaction>
</comment>
<proteinExistence type="inferred from homology"/>
<dbReference type="InterPro" id="IPR013087">
    <property type="entry name" value="Znf_C2H2_type"/>
</dbReference>
<dbReference type="InterPro" id="IPR027417">
    <property type="entry name" value="P-loop_NTPase"/>
</dbReference>
<dbReference type="PANTHER" id="PTHR45704">
    <property type="entry name" value="RAS-LIKE FAMILY MEMBER 11"/>
    <property type="match status" value="1"/>
</dbReference>
<dbReference type="Proteomes" id="UP000597762">
    <property type="component" value="Unassembled WGS sequence"/>
</dbReference>
<protein>
    <recommendedName>
        <fullName evidence="2">small monomeric GTPase</fullName>
        <ecNumber evidence="2">3.6.5.2</ecNumber>
    </recommendedName>
</protein>
<dbReference type="EMBL" id="CAHIKZ030005218">
    <property type="protein sequence ID" value="CAE1321158.1"/>
    <property type="molecule type" value="Genomic_DNA"/>
</dbReference>